<feature type="signal peptide" evidence="2">
    <location>
        <begin position="1"/>
        <end position="21"/>
    </location>
</feature>
<proteinExistence type="predicted"/>
<accession>A0A7S2XMZ4</accession>
<feature type="chain" id="PRO_5031455330" evidence="2">
    <location>
        <begin position="22"/>
        <end position="285"/>
    </location>
</feature>
<keyword evidence="2" id="KW-0732">Signal</keyword>
<dbReference type="EMBL" id="HBHQ01005437">
    <property type="protein sequence ID" value="CAD9811812.1"/>
    <property type="molecule type" value="Transcribed_RNA"/>
</dbReference>
<dbReference type="AlphaFoldDB" id="A0A7S2XMZ4"/>
<reference evidence="3" key="1">
    <citation type="submission" date="2021-01" db="EMBL/GenBank/DDBJ databases">
        <authorList>
            <person name="Corre E."/>
            <person name="Pelletier E."/>
            <person name="Niang G."/>
            <person name="Scheremetjew M."/>
            <person name="Finn R."/>
            <person name="Kale V."/>
            <person name="Holt S."/>
            <person name="Cochrane G."/>
            <person name="Meng A."/>
            <person name="Brown T."/>
            <person name="Cohen L."/>
        </authorList>
    </citation>
    <scope>NUCLEOTIDE SEQUENCE</scope>
    <source>
        <strain evidence="3">CCMP2084</strain>
    </source>
</reference>
<sequence length="285" mass="30826">MMANKYYFAAAFLLGTASTAAFVLPQSGQSSSLSRLQKETPTPSFLLPFQQFSVEDVAARDVSMKSAALSTIDILVTSSIFGAAVFATISANKKNMAEEVEEGGDFSIPATEEAEAVEEVTEEVVVVEPVVEKKEPKVKEPKIVKEVKVSVVKEVKVPVVEEVTDEEIVEAVVEAVSVAEIAIKSPAKISIKSPAKDISTMRKSVTSTREGEEEKKRRLAAAAKAKQVPTKGKAAVEPVVEEEEPPAVVEEEAPAEPVKASGRKRKFLGKLVKKTIKPWKKWSDL</sequence>
<name>A0A7S2XMZ4_9STRA</name>
<evidence type="ECO:0000313" key="3">
    <source>
        <dbReference type="EMBL" id="CAD9811812.1"/>
    </source>
</evidence>
<evidence type="ECO:0000256" key="1">
    <source>
        <dbReference type="SAM" id="MobiDB-lite"/>
    </source>
</evidence>
<gene>
    <name evidence="3" type="ORF">ASEP1449_LOCUS3637</name>
</gene>
<feature type="compositionally biased region" description="Acidic residues" evidence="1">
    <location>
        <begin position="239"/>
        <end position="254"/>
    </location>
</feature>
<protein>
    <submittedName>
        <fullName evidence="3">Uncharacterized protein</fullName>
    </submittedName>
</protein>
<organism evidence="3">
    <name type="scientific">Attheya septentrionalis</name>
    <dbReference type="NCBI Taxonomy" id="420275"/>
    <lineage>
        <taxon>Eukaryota</taxon>
        <taxon>Sar</taxon>
        <taxon>Stramenopiles</taxon>
        <taxon>Ochrophyta</taxon>
        <taxon>Bacillariophyta</taxon>
        <taxon>Coscinodiscophyceae</taxon>
        <taxon>Chaetocerotophycidae</taxon>
        <taxon>Chaetocerotales</taxon>
        <taxon>Attheyaceae</taxon>
        <taxon>Attheya</taxon>
    </lineage>
</organism>
<feature type="region of interest" description="Disordered" evidence="1">
    <location>
        <begin position="200"/>
        <end position="261"/>
    </location>
</feature>
<evidence type="ECO:0000256" key="2">
    <source>
        <dbReference type="SAM" id="SignalP"/>
    </source>
</evidence>